<dbReference type="InterPro" id="IPR014030">
    <property type="entry name" value="Ketoacyl_synth_N"/>
</dbReference>
<comment type="caution">
    <text evidence="4">The sequence shown here is derived from an EMBL/GenBank/DDBJ whole genome shotgun (WGS) entry which is preliminary data.</text>
</comment>
<keyword evidence="5" id="KW-1185">Reference proteome</keyword>
<protein>
    <recommendedName>
        <fullName evidence="3">Ketosynthase family 3 (KS3) domain-containing protein</fullName>
    </recommendedName>
</protein>
<evidence type="ECO:0000313" key="4">
    <source>
        <dbReference type="EMBL" id="KAK7705779.1"/>
    </source>
</evidence>
<keyword evidence="1" id="KW-0596">Phosphopantetheine</keyword>
<dbReference type="InterPro" id="IPR016039">
    <property type="entry name" value="Thiolase-like"/>
</dbReference>
<evidence type="ECO:0000259" key="3">
    <source>
        <dbReference type="PROSITE" id="PS52004"/>
    </source>
</evidence>
<evidence type="ECO:0000256" key="2">
    <source>
        <dbReference type="ARBA" id="ARBA00022553"/>
    </source>
</evidence>
<dbReference type="SMART" id="SM00825">
    <property type="entry name" value="PKS_KS"/>
    <property type="match status" value="1"/>
</dbReference>
<dbReference type="PROSITE" id="PS52004">
    <property type="entry name" value="KS3_2"/>
    <property type="match status" value="1"/>
</dbReference>
<dbReference type="Pfam" id="PF00109">
    <property type="entry name" value="ketoacyl-synt"/>
    <property type="match status" value="1"/>
</dbReference>
<dbReference type="Proteomes" id="UP001430848">
    <property type="component" value="Unassembled WGS sequence"/>
</dbReference>
<sequence length="156" mass="17474">MPQEAVDEHSFWHVLETKKSLMTPWPKDRANLESFYEGVSENKHNELHAHGGHFIDEDPGVFDASFFSISPREAATIDPQQRWALEAAYHAVENAGIRMEDLKGSLTAVYASSFTNDYLHMSTKDPDAAPPQTVMGTAPSILSNRISWFFDIHGPS</sequence>
<proteinExistence type="predicted"/>
<dbReference type="InterPro" id="IPR050091">
    <property type="entry name" value="PKS_NRPS_Biosynth_Enz"/>
</dbReference>
<gene>
    <name evidence="4" type="ORF">SLS63_014073</name>
</gene>
<organism evidence="4 5">
    <name type="scientific">Diaporthe eres</name>
    <name type="common">Phomopsis oblonga</name>
    <dbReference type="NCBI Taxonomy" id="83184"/>
    <lineage>
        <taxon>Eukaryota</taxon>
        <taxon>Fungi</taxon>
        <taxon>Dikarya</taxon>
        <taxon>Ascomycota</taxon>
        <taxon>Pezizomycotina</taxon>
        <taxon>Sordariomycetes</taxon>
        <taxon>Sordariomycetidae</taxon>
        <taxon>Diaporthales</taxon>
        <taxon>Diaporthaceae</taxon>
        <taxon>Diaporthe</taxon>
        <taxon>Diaporthe eres species complex</taxon>
    </lineage>
</organism>
<dbReference type="SUPFAM" id="SSF53901">
    <property type="entry name" value="Thiolase-like"/>
    <property type="match status" value="1"/>
</dbReference>
<dbReference type="PANTHER" id="PTHR43775">
    <property type="entry name" value="FATTY ACID SYNTHASE"/>
    <property type="match status" value="1"/>
</dbReference>
<evidence type="ECO:0000256" key="1">
    <source>
        <dbReference type="ARBA" id="ARBA00022450"/>
    </source>
</evidence>
<name>A0ABR1NLQ2_DIAER</name>
<dbReference type="CDD" id="cd00833">
    <property type="entry name" value="PKS"/>
    <property type="match status" value="1"/>
</dbReference>
<dbReference type="PANTHER" id="PTHR43775:SF29">
    <property type="entry name" value="ASPERFURANONE POLYKETIDE SYNTHASE AFOG-RELATED"/>
    <property type="match status" value="1"/>
</dbReference>
<accession>A0ABR1NLQ2</accession>
<dbReference type="InterPro" id="IPR020841">
    <property type="entry name" value="PKS_Beta-ketoAc_synthase_dom"/>
</dbReference>
<keyword evidence="2" id="KW-0597">Phosphoprotein</keyword>
<evidence type="ECO:0000313" key="5">
    <source>
        <dbReference type="Proteomes" id="UP001430848"/>
    </source>
</evidence>
<reference evidence="4 5" key="1">
    <citation type="submission" date="2024-02" db="EMBL/GenBank/DDBJ databases">
        <title>De novo assembly and annotation of 12 fungi associated with fruit tree decline syndrome in Ontario, Canada.</title>
        <authorList>
            <person name="Sulman M."/>
            <person name="Ellouze W."/>
            <person name="Ilyukhin E."/>
        </authorList>
    </citation>
    <scope>NUCLEOTIDE SEQUENCE [LARGE SCALE GENOMIC DNA]</scope>
    <source>
        <strain evidence="4 5">M169</strain>
    </source>
</reference>
<feature type="domain" description="Ketosynthase family 3 (KS3)" evidence="3">
    <location>
        <begin position="1"/>
        <end position="156"/>
    </location>
</feature>
<dbReference type="EMBL" id="JAKNSF020000230">
    <property type="protein sequence ID" value="KAK7705779.1"/>
    <property type="molecule type" value="Genomic_DNA"/>
</dbReference>
<dbReference type="Gene3D" id="3.40.47.10">
    <property type="match status" value="1"/>
</dbReference>